<dbReference type="Pfam" id="PF09485">
    <property type="entry name" value="CRISPR_Cse2"/>
    <property type="match status" value="1"/>
</dbReference>
<dbReference type="CDD" id="cd09731">
    <property type="entry name" value="Cse2_I-E"/>
    <property type="match status" value="1"/>
</dbReference>
<protein>
    <submittedName>
        <fullName evidence="1">Type I-E CRISPR-associated protein Cse2/CasB</fullName>
    </submittedName>
</protein>
<sequence length="172" mass="19425">MHLAERDRGALAALRRSLAFDPGSYPPAFPFVERFVGSQRHTADPFRKALYVAAGLFALHPAQRADYSLAMAFGHLKLKRDSNSIEQRFITLLAADPENLSNYLRQAVSLLAADGIAFDYTMLLDDLTRWLNPYAHEQRDALRQRWARDFYRALAPREAGEDAVPDSSTITE</sequence>
<organism evidence="1 2">
    <name type="scientific">Aromatoleum anaerobium</name>
    <dbReference type="NCBI Taxonomy" id="182180"/>
    <lineage>
        <taxon>Bacteria</taxon>
        <taxon>Pseudomonadati</taxon>
        <taxon>Pseudomonadota</taxon>
        <taxon>Betaproteobacteria</taxon>
        <taxon>Rhodocyclales</taxon>
        <taxon>Rhodocyclaceae</taxon>
        <taxon>Aromatoleum</taxon>
    </lineage>
</organism>
<dbReference type="InterPro" id="IPR038287">
    <property type="entry name" value="Cse2_sf"/>
</dbReference>
<dbReference type="Gene3D" id="1.10.520.40">
    <property type="entry name" value="CRISPR-associated protein Cse2"/>
    <property type="match status" value="1"/>
</dbReference>
<comment type="caution">
    <text evidence="1">The sequence shown here is derived from an EMBL/GenBank/DDBJ whole genome shotgun (WGS) entry which is preliminary data.</text>
</comment>
<gene>
    <name evidence="1" type="primary">casB</name>
    <name evidence="1" type="ORF">GO606_12140</name>
</gene>
<dbReference type="InterPro" id="IPR013382">
    <property type="entry name" value="CRISPR-assoc_prot_Cse2"/>
</dbReference>
<dbReference type="Proteomes" id="UP000615989">
    <property type="component" value="Unassembled WGS sequence"/>
</dbReference>
<dbReference type="EMBL" id="WTVG01000033">
    <property type="protein sequence ID" value="NMG25460.1"/>
    <property type="molecule type" value="Genomic_DNA"/>
</dbReference>
<proteinExistence type="predicted"/>
<dbReference type="NCBIfam" id="TIGR02548">
    <property type="entry name" value="casB_cse2"/>
    <property type="match status" value="1"/>
</dbReference>
<reference evidence="1" key="1">
    <citation type="submission" date="2019-12" db="EMBL/GenBank/DDBJ databases">
        <title>Comparative genomics gives insights into the taxonomy of the Azoarcus-Aromatoleum group and reveals separate origins of nif in the plant-associated Azoarcus and non-plant-associated Aromatoleum sub-groups.</title>
        <authorList>
            <person name="Lafos M."/>
            <person name="Maluk M."/>
            <person name="Batista M."/>
            <person name="Junghare M."/>
            <person name="Carmona M."/>
            <person name="Faoro H."/>
            <person name="Cruz L.M."/>
            <person name="Battistoni F."/>
            <person name="De Souza E."/>
            <person name="Pedrosa F."/>
            <person name="Chen W.-M."/>
            <person name="Poole P.S."/>
            <person name="Dixon R.A."/>
            <person name="James E.K."/>
        </authorList>
    </citation>
    <scope>NUCLEOTIDE SEQUENCE</scope>
    <source>
        <strain evidence="1">LuFRes1</strain>
    </source>
</reference>
<keyword evidence="2" id="KW-1185">Reference proteome</keyword>
<evidence type="ECO:0000313" key="2">
    <source>
        <dbReference type="Proteomes" id="UP000615989"/>
    </source>
</evidence>
<evidence type="ECO:0000313" key="1">
    <source>
        <dbReference type="EMBL" id="NMG25460.1"/>
    </source>
</evidence>
<accession>A0ABX1PPX3</accession>
<name>A0ABX1PPX3_9RHOO</name>